<dbReference type="Pfam" id="PF08367">
    <property type="entry name" value="M16C_assoc"/>
    <property type="match status" value="1"/>
</dbReference>
<dbReference type="EMBL" id="JACHHI010000001">
    <property type="protein sequence ID" value="MBB6477294.1"/>
    <property type="molecule type" value="Genomic_DNA"/>
</dbReference>
<dbReference type="Proteomes" id="UP000591941">
    <property type="component" value="Unassembled WGS sequence"/>
</dbReference>
<evidence type="ECO:0000313" key="3">
    <source>
        <dbReference type="Proteomes" id="UP000591941"/>
    </source>
</evidence>
<organism evidence="2 3">
    <name type="scientific">Negativicoccus succinicivorans</name>
    <dbReference type="NCBI Taxonomy" id="620903"/>
    <lineage>
        <taxon>Bacteria</taxon>
        <taxon>Bacillati</taxon>
        <taxon>Bacillota</taxon>
        <taxon>Negativicutes</taxon>
        <taxon>Veillonellales</taxon>
        <taxon>Veillonellaceae</taxon>
        <taxon>Negativicoccus</taxon>
    </lineage>
</organism>
<accession>A0A841QXI5</accession>
<dbReference type="GeneID" id="93485606"/>
<dbReference type="GO" id="GO:0004222">
    <property type="term" value="F:metalloendopeptidase activity"/>
    <property type="evidence" value="ECO:0007669"/>
    <property type="project" value="TreeGrafter"/>
</dbReference>
<dbReference type="PANTHER" id="PTHR43016">
    <property type="entry name" value="PRESEQUENCE PROTEASE"/>
    <property type="match status" value="1"/>
</dbReference>
<dbReference type="InterPro" id="IPR055130">
    <property type="entry name" value="PreP_C"/>
</dbReference>
<comment type="caution">
    <text evidence="2">The sequence shown here is derived from an EMBL/GenBank/DDBJ whole genome shotgun (WGS) entry which is preliminary data.</text>
</comment>
<sequence>MKYEKNDQVAGFTVQEVSYINEISAQAYIMQHDQTKAKLLFLATEDDNKVFSVTFRTPPADSTGVAHILEHSTLCGSDKYPLREPFVELVKGSLNTFLNAMTFPDKTMYPVASRNAKDFQNLMDVYLDAVFHPNLRKDPYILMQEGWHYELDDADQPLIYKGVVYNEMKGALSSPDDVLGQKAMEVLFPDTTYGYESGGDPDHIPELTFEAFTDFYQQYYHPSNAYFFLYGDMPLEETLTYISEKYLNEYHYREIDSEIATQSAPTARQKATFYYGVTEDEERQGKTLHAIDIVLPDTLSPAQMMAMEVWNYALLTIPGAPLRQEIISKGLATDVSGSIIDSLKQPVWHIEAIGSEQEHQASLVQLFDAFMQKIAAQGFSSELLSAALNRLEFSLRENDFNGRPKGLFYNLRALDFWLYDRDPLQGLRYEEAIRELREEITAGTFHTIIGDLICRNPHQAVITMAPQVGLQEEKEQAVREKLAAFKETLSPEKERRIIEQTATLKRRQQTADNEEQLATIPLLERDELPQKVDSDALLQEDVEGFPVYRMAGDSNGILYATLYFPLLHLTTQEYLYAVLLSDVLGELDTRGYTYAELAQQINFHTGGITVGLKSGSRYDDDRDVYSYFVVRGKALTSNTSQLVTLTNELINHTLFTDTKRLTELINEKKTDWNLQLFRRGNALMMNRALSYVSPLERLRDQSGLSYFAFLQKLAQHSTEEIITALQQTSRRIFRMVGSFALICGGEEESTAWQQESSRLLADLEQEKSADAPLALDLHIGNEGFISVGKVQYVAQGGNFRREGHTYHGTLTVLEHILRYEYLWQNVRILGGAYGAHAQIMSNGNSVFCSYRDPNLAETLQVYADMPAAIGRFEATDRAMRQYVIGALAPTQTQFTLPMRGERAVNRMLSKMPDTFRQQIRDEIIHCTQSDIRAQAPLLQSIIAQQHISVMGGATKLNEQREIFRDIINFGK</sequence>
<dbReference type="Gene3D" id="3.30.830.10">
    <property type="entry name" value="Metalloenzyme, LuxS/M16 peptidase-like"/>
    <property type="match status" value="4"/>
</dbReference>
<dbReference type="GO" id="GO:0046872">
    <property type="term" value="F:metal ion binding"/>
    <property type="evidence" value="ECO:0007669"/>
    <property type="project" value="InterPro"/>
</dbReference>
<dbReference type="FunFam" id="3.30.830.10:FF:000034">
    <property type="entry name" value="presequence protease 1, chloroplastic/mitochondrial"/>
    <property type="match status" value="1"/>
</dbReference>
<dbReference type="Pfam" id="PF22516">
    <property type="entry name" value="PreP_C"/>
    <property type="match status" value="1"/>
</dbReference>
<name>A0A841QXI5_9FIRM</name>
<dbReference type="RefSeq" id="WP_159821813.1">
    <property type="nucleotide sequence ID" value="NZ_CABWNB010000001.1"/>
</dbReference>
<reference evidence="2 3" key="1">
    <citation type="submission" date="2020-08" db="EMBL/GenBank/DDBJ databases">
        <title>Genomic Encyclopedia of Type Strains, Phase IV (KMG-IV): sequencing the most valuable type-strain genomes for metagenomic binning, comparative biology and taxonomic classification.</title>
        <authorList>
            <person name="Goeker M."/>
        </authorList>
    </citation>
    <scope>NUCLEOTIDE SEQUENCE [LARGE SCALE GENOMIC DNA]</scope>
    <source>
        <strain evidence="2 3">DSM 21255</strain>
    </source>
</reference>
<protein>
    <recommendedName>
        <fullName evidence="1">Peptidase M16C associated domain-containing protein</fullName>
    </recommendedName>
</protein>
<gene>
    <name evidence="2" type="ORF">HNR45_000316</name>
</gene>
<dbReference type="Pfam" id="PF05193">
    <property type="entry name" value="Peptidase_M16_C"/>
    <property type="match status" value="1"/>
</dbReference>
<dbReference type="InterPro" id="IPR013578">
    <property type="entry name" value="Peptidase_M16C_assoc"/>
</dbReference>
<dbReference type="InterPro" id="IPR011249">
    <property type="entry name" value="Metalloenz_LuxS/M16"/>
</dbReference>
<dbReference type="SUPFAM" id="SSF63411">
    <property type="entry name" value="LuxS/MPP-like metallohydrolase"/>
    <property type="match status" value="4"/>
</dbReference>
<keyword evidence="3" id="KW-1185">Reference proteome</keyword>
<dbReference type="OrthoDB" id="9762027at2"/>
<dbReference type="PANTHER" id="PTHR43016:SF13">
    <property type="entry name" value="PRESEQUENCE PROTEASE, MITOCHONDRIAL"/>
    <property type="match status" value="1"/>
</dbReference>
<evidence type="ECO:0000313" key="2">
    <source>
        <dbReference type="EMBL" id="MBB6477294.1"/>
    </source>
</evidence>
<dbReference type="AlphaFoldDB" id="A0A841QXI5"/>
<feature type="domain" description="Peptidase M16C associated" evidence="1">
    <location>
        <begin position="464"/>
        <end position="713"/>
    </location>
</feature>
<dbReference type="Pfam" id="PF00675">
    <property type="entry name" value="Peptidase_M16"/>
    <property type="match status" value="1"/>
</dbReference>
<proteinExistence type="predicted"/>
<dbReference type="InterPro" id="IPR007863">
    <property type="entry name" value="Peptidase_M16_C"/>
</dbReference>
<dbReference type="GO" id="GO:0016485">
    <property type="term" value="P:protein processing"/>
    <property type="evidence" value="ECO:0007669"/>
    <property type="project" value="TreeGrafter"/>
</dbReference>
<dbReference type="InterPro" id="IPR011765">
    <property type="entry name" value="Pept_M16_N"/>
</dbReference>
<evidence type="ECO:0000259" key="1">
    <source>
        <dbReference type="SMART" id="SM01264"/>
    </source>
</evidence>
<dbReference type="SMART" id="SM01264">
    <property type="entry name" value="M16C_associated"/>
    <property type="match status" value="1"/>
</dbReference>